<evidence type="ECO:0000313" key="1">
    <source>
        <dbReference type="EMBL" id="RVW13643.1"/>
    </source>
</evidence>
<comment type="caution">
    <text evidence="1">The sequence shown here is derived from an EMBL/GenBank/DDBJ whole genome shotgun (WGS) entry which is preliminary data.</text>
</comment>
<dbReference type="Proteomes" id="UP000288805">
    <property type="component" value="Unassembled WGS sequence"/>
</dbReference>
<accession>A0A438BRQ8</accession>
<protein>
    <submittedName>
        <fullName evidence="1">CCR4-NOT transcription complex subunit 1</fullName>
    </submittedName>
</protein>
<organism evidence="1 2">
    <name type="scientific">Vitis vinifera</name>
    <name type="common">Grape</name>
    <dbReference type="NCBI Taxonomy" id="29760"/>
    <lineage>
        <taxon>Eukaryota</taxon>
        <taxon>Viridiplantae</taxon>
        <taxon>Streptophyta</taxon>
        <taxon>Embryophyta</taxon>
        <taxon>Tracheophyta</taxon>
        <taxon>Spermatophyta</taxon>
        <taxon>Magnoliopsida</taxon>
        <taxon>eudicotyledons</taxon>
        <taxon>Gunneridae</taxon>
        <taxon>Pentapetalae</taxon>
        <taxon>rosids</taxon>
        <taxon>Vitales</taxon>
        <taxon>Vitaceae</taxon>
        <taxon>Viteae</taxon>
        <taxon>Vitis</taxon>
    </lineage>
</organism>
<reference evidence="1 2" key="1">
    <citation type="journal article" date="2018" name="PLoS Genet.">
        <title>Population sequencing reveals clonal diversity and ancestral inbreeding in the grapevine cultivar Chardonnay.</title>
        <authorList>
            <person name="Roach M.J."/>
            <person name="Johnson D.L."/>
            <person name="Bohlmann J."/>
            <person name="van Vuuren H.J."/>
            <person name="Jones S.J."/>
            <person name="Pretorius I.S."/>
            <person name="Schmidt S.A."/>
            <person name="Borneman A.R."/>
        </authorList>
    </citation>
    <scope>NUCLEOTIDE SEQUENCE [LARGE SCALE GENOMIC DNA]</scope>
    <source>
        <strain evidence="2">cv. Chardonnay</strain>
        <tissue evidence="1">Leaf</tissue>
    </source>
</reference>
<dbReference type="GO" id="GO:0017148">
    <property type="term" value="P:negative regulation of translation"/>
    <property type="evidence" value="ECO:0007669"/>
    <property type="project" value="InterPro"/>
</dbReference>
<evidence type="ECO:0000313" key="2">
    <source>
        <dbReference type="Proteomes" id="UP000288805"/>
    </source>
</evidence>
<dbReference type="PANTHER" id="PTHR13162">
    <property type="entry name" value="CCR4-NOT TRANSCRIPTION COMPLEX"/>
    <property type="match status" value="1"/>
</dbReference>
<dbReference type="AlphaFoldDB" id="A0A438BRQ8"/>
<sequence length="463" mass="51782">MEKAFAFTLINKQFIEYGYEASILLLQTCLDHMNFHGGDMNDMQLKPDFSVSEKIGLGLALADSENGDVRTSGQNFCMRQIEKLCGNPASIDSHEKIQKIIMFLYQSEGLSKHVDSFMQMLSLMEFKERPPFVLAPLLSDDLHEDSFQVYDSGNHLFCLTAFFVCCRNLDLFYDFSENEFDSILAEMENDTSMADIMRELGYGCTLSTSHCKEVLSLFLPLSEVTLSRILSTIARTHAGLEDNQNSYSTFCSAIGSSALSDSSCLSCWNVDVLVDSIKQLAPGINWTLVMENLDHEGFYFPNEGAFSFFMSIYARACQDPFPLHAVCGSVWNNVDGQISFLRYAVAAPPETFTFAHSIRKLAYTDALHGQELPHGQANQAWLSLDLLDVLCQLAERGHAGSVRLMLEFPLKHCPEILLLGIAQINTAYNLIQREVSSTVFPMIIGNVMGSGVILHLWHSNPKL</sequence>
<dbReference type="GO" id="GO:0030015">
    <property type="term" value="C:CCR4-NOT core complex"/>
    <property type="evidence" value="ECO:0007669"/>
    <property type="project" value="InterPro"/>
</dbReference>
<dbReference type="InterPro" id="IPR040398">
    <property type="entry name" value="Not1"/>
</dbReference>
<gene>
    <name evidence="1" type="primary">cnot1_6</name>
    <name evidence="1" type="ORF">CK203_088804</name>
</gene>
<name>A0A438BRQ8_VITVI</name>
<dbReference type="PANTHER" id="PTHR13162:SF8">
    <property type="entry name" value="CCR4-NOT TRANSCRIPTION COMPLEX SUBUNIT 1"/>
    <property type="match status" value="1"/>
</dbReference>
<dbReference type="EMBL" id="QGNW01002648">
    <property type="protein sequence ID" value="RVW13643.1"/>
    <property type="molecule type" value="Genomic_DNA"/>
</dbReference>
<proteinExistence type="predicted"/>